<name>A0A8E5HW24_USTVR</name>
<organism evidence="2 3">
    <name type="scientific">Ustilaginoidea virens</name>
    <name type="common">Rice false smut fungus</name>
    <name type="synonym">Villosiclava virens</name>
    <dbReference type="NCBI Taxonomy" id="1159556"/>
    <lineage>
        <taxon>Eukaryota</taxon>
        <taxon>Fungi</taxon>
        <taxon>Dikarya</taxon>
        <taxon>Ascomycota</taxon>
        <taxon>Pezizomycotina</taxon>
        <taxon>Sordariomycetes</taxon>
        <taxon>Hypocreomycetidae</taxon>
        <taxon>Hypocreales</taxon>
        <taxon>Clavicipitaceae</taxon>
        <taxon>Ustilaginoidea</taxon>
    </lineage>
</organism>
<sequence>MPATSIQASMSDPAGRGDEVSCAAAARTNPRELYHRSRIEPTELAAFHALLAVQPRGFVKRGWSIYAQRVPRSATNQARPAAAVPNFGQGERGVLADTGGPIYAAR</sequence>
<evidence type="ECO:0000313" key="2">
    <source>
        <dbReference type="EMBL" id="QUC22527.1"/>
    </source>
</evidence>
<dbReference type="RefSeq" id="XP_043000200.1">
    <property type="nucleotide sequence ID" value="XM_043144265.1"/>
</dbReference>
<accession>A0A8E5HW24</accession>
<proteinExistence type="predicted"/>
<evidence type="ECO:0000313" key="3">
    <source>
        <dbReference type="Proteomes" id="UP000027002"/>
    </source>
</evidence>
<protein>
    <submittedName>
        <fullName evidence="2">Uncharacterized protein</fullName>
    </submittedName>
</protein>
<dbReference type="KEGG" id="uvi:66067545"/>
<gene>
    <name evidence="2" type="ORF">UV8b_06768</name>
</gene>
<dbReference type="GeneID" id="66067545"/>
<dbReference type="Proteomes" id="UP000027002">
    <property type="component" value="Chromosome 5"/>
</dbReference>
<feature type="region of interest" description="Disordered" evidence="1">
    <location>
        <begin position="1"/>
        <end position="22"/>
    </location>
</feature>
<keyword evidence="3" id="KW-1185">Reference proteome</keyword>
<reference evidence="2" key="1">
    <citation type="submission" date="2020-03" db="EMBL/GenBank/DDBJ databases">
        <title>A mixture of massive structural variations and highly conserved coding sequences in Ustilaginoidea virens genome.</title>
        <authorList>
            <person name="Zhang K."/>
            <person name="Zhao Z."/>
            <person name="Zhang Z."/>
            <person name="Li Y."/>
            <person name="Hsiang T."/>
            <person name="Sun W."/>
        </authorList>
    </citation>
    <scope>NUCLEOTIDE SEQUENCE</scope>
    <source>
        <strain evidence="2">UV-8b</strain>
    </source>
</reference>
<evidence type="ECO:0000256" key="1">
    <source>
        <dbReference type="SAM" id="MobiDB-lite"/>
    </source>
</evidence>
<dbReference type="EMBL" id="CP072757">
    <property type="protein sequence ID" value="QUC22527.1"/>
    <property type="molecule type" value="Genomic_DNA"/>
</dbReference>
<dbReference type="AlphaFoldDB" id="A0A8E5HW24"/>
<feature type="compositionally biased region" description="Polar residues" evidence="1">
    <location>
        <begin position="1"/>
        <end position="10"/>
    </location>
</feature>